<evidence type="ECO:0000313" key="3">
    <source>
        <dbReference type="Proteomes" id="UP000019491"/>
    </source>
</evidence>
<dbReference type="RefSeq" id="WP_037241415.1">
    <property type="nucleotide sequence ID" value="NZ_BAWF01000093.1"/>
</dbReference>
<protein>
    <recommendedName>
        <fullName evidence="1">SnoaL-like domain-containing protein</fullName>
    </recommendedName>
</protein>
<dbReference type="InterPro" id="IPR037401">
    <property type="entry name" value="SnoaL-like"/>
</dbReference>
<keyword evidence="3" id="KW-1185">Reference proteome</keyword>
<dbReference type="AlphaFoldDB" id="X0Q0R6"/>
<evidence type="ECO:0000259" key="1">
    <source>
        <dbReference type="Pfam" id="PF13577"/>
    </source>
</evidence>
<dbReference type="SUPFAM" id="SSF54427">
    <property type="entry name" value="NTF2-like"/>
    <property type="match status" value="1"/>
</dbReference>
<feature type="domain" description="SnoaL-like" evidence="1">
    <location>
        <begin position="8"/>
        <end position="127"/>
    </location>
</feature>
<reference evidence="2 3" key="1">
    <citation type="submission" date="2014-02" db="EMBL/GenBank/DDBJ databases">
        <title>Whole genome shotgun sequence of Rhodococcus wratislaviensis NBRC 100605.</title>
        <authorList>
            <person name="Hosoyama A."/>
            <person name="Tsuchikane K."/>
            <person name="Yoshida I."/>
            <person name="Ohji S."/>
            <person name="Ichikawa N."/>
            <person name="Yamazoe A."/>
            <person name="Fujita N."/>
        </authorList>
    </citation>
    <scope>NUCLEOTIDE SEQUENCE [LARGE SCALE GENOMIC DNA]</scope>
    <source>
        <strain evidence="2 3">NBRC 100605</strain>
    </source>
</reference>
<proteinExistence type="predicted"/>
<dbReference type="InterPro" id="IPR032710">
    <property type="entry name" value="NTF2-like_dom_sf"/>
</dbReference>
<organism evidence="2 3">
    <name type="scientific">Rhodococcus wratislaviensis NBRC 100605</name>
    <dbReference type="NCBI Taxonomy" id="1219028"/>
    <lineage>
        <taxon>Bacteria</taxon>
        <taxon>Bacillati</taxon>
        <taxon>Actinomycetota</taxon>
        <taxon>Actinomycetes</taxon>
        <taxon>Mycobacteriales</taxon>
        <taxon>Nocardiaceae</taxon>
        <taxon>Rhodococcus</taxon>
    </lineage>
</organism>
<dbReference type="EMBL" id="BAWF01000093">
    <property type="protein sequence ID" value="GAF49523.1"/>
    <property type="molecule type" value="Genomic_DNA"/>
</dbReference>
<dbReference type="Pfam" id="PF13577">
    <property type="entry name" value="SnoaL_4"/>
    <property type="match status" value="1"/>
</dbReference>
<evidence type="ECO:0000313" key="2">
    <source>
        <dbReference type="EMBL" id="GAF49523.1"/>
    </source>
</evidence>
<comment type="caution">
    <text evidence="2">The sequence shown here is derived from an EMBL/GenBank/DDBJ whole genome shotgun (WGS) entry which is preliminary data.</text>
</comment>
<dbReference type="Gene3D" id="3.10.450.50">
    <property type="match status" value="1"/>
</dbReference>
<dbReference type="Proteomes" id="UP000019491">
    <property type="component" value="Unassembled WGS sequence"/>
</dbReference>
<dbReference type="OrthoDB" id="981191at2"/>
<gene>
    <name evidence="2" type="ORF">RW1_093_00100</name>
</gene>
<name>X0Q0R6_RHOWR</name>
<dbReference type="CDD" id="cd00531">
    <property type="entry name" value="NTF2_like"/>
    <property type="match status" value="1"/>
</dbReference>
<accession>X0Q0R6</accession>
<sequence>MPEGKLFAEVYELLVRYAVAIDRRDLDGVRSCFAPDAHATYAGNEVEGGRQAIVDFLAEQLTASAASTHAVHNVQFTETGTGDLAVESTITATHIVPNDNGALIRTRGLRYSDTVVRAATGLLIKQRVHRPLWSTETKGEAWL</sequence>